<feature type="signal peptide" evidence="1">
    <location>
        <begin position="1"/>
        <end position="21"/>
    </location>
</feature>
<evidence type="ECO:0008006" key="4">
    <source>
        <dbReference type="Google" id="ProtNLM"/>
    </source>
</evidence>
<keyword evidence="3" id="KW-1185">Reference proteome</keyword>
<dbReference type="EMBL" id="JACJIQ010000001">
    <property type="protein sequence ID" value="MBA9075815.1"/>
    <property type="molecule type" value="Genomic_DNA"/>
</dbReference>
<reference evidence="2 3" key="1">
    <citation type="submission" date="2020-08" db="EMBL/GenBank/DDBJ databases">
        <title>Genomic Encyclopedia of Type Strains, Phase IV (KMG-IV): sequencing the most valuable type-strain genomes for metagenomic binning, comparative biology and taxonomic classification.</title>
        <authorList>
            <person name="Goeker M."/>
        </authorList>
    </citation>
    <scope>NUCLEOTIDE SEQUENCE [LARGE SCALE GENOMIC DNA]</scope>
    <source>
        <strain evidence="2 3">DSM 29854</strain>
    </source>
</reference>
<accession>A0A839GJQ1</accession>
<sequence length="356" mass="39411">MRLIKKLMPVVVCLVVTTTFAQVTNDNIEGRLRLLLEKPVASSTENCTVQWACVNEKLTGKCIDYHNDQWFEFTPPRPGRFYINIGQQICRDTRGVQLVVLSGKPCEPSTYRVLSCTSLGNQDDVFVAVDLEAGKPYLLNLDGYLHDFCRFSLEVSQEAKGIPAGNTSAITAAPTVTAASPLLKWVLPDSLSAAQQFKVQRWETSQPKSLTVATLPVKRNSFGDFVRAYQYQDSLSAAGVYQYQVLAVLPDAAPAVVLQQWYQLKPPIKRPAALALPLDRYPTGAQLTVMIFDAASNRLLWSRQLVKNQLTENAIPAAKFQQLGVQRVRIKIQHHKGKGKTETAEITAIVPPGNAD</sequence>
<protein>
    <recommendedName>
        <fullName evidence="4">Fibronectin type-III domain-containing protein</fullName>
    </recommendedName>
</protein>
<dbReference type="RefSeq" id="WP_182511490.1">
    <property type="nucleotide sequence ID" value="NZ_JACJIQ010000001.1"/>
</dbReference>
<feature type="chain" id="PRO_5032808351" description="Fibronectin type-III domain-containing protein" evidence="1">
    <location>
        <begin position="22"/>
        <end position="356"/>
    </location>
</feature>
<evidence type="ECO:0000256" key="1">
    <source>
        <dbReference type="SAM" id="SignalP"/>
    </source>
</evidence>
<organism evidence="2 3">
    <name type="scientific">Rufibacter quisquiliarum</name>
    <dbReference type="NCBI Taxonomy" id="1549639"/>
    <lineage>
        <taxon>Bacteria</taxon>
        <taxon>Pseudomonadati</taxon>
        <taxon>Bacteroidota</taxon>
        <taxon>Cytophagia</taxon>
        <taxon>Cytophagales</taxon>
        <taxon>Hymenobacteraceae</taxon>
        <taxon>Rufibacter</taxon>
    </lineage>
</organism>
<gene>
    <name evidence="2" type="ORF">FHS90_000512</name>
</gene>
<keyword evidence="1" id="KW-0732">Signal</keyword>
<dbReference type="Proteomes" id="UP000563094">
    <property type="component" value="Unassembled WGS sequence"/>
</dbReference>
<name>A0A839GJQ1_9BACT</name>
<dbReference type="AlphaFoldDB" id="A0A839GJQ1"/>
<evidence type="ECO:0000313" key="3">
    <source>
        <dbReference type="Proteomes" id="UP000563094"/>
    </source>
</evidence>
<comment type="caution">
    <text evidence="2">The sequence shown here is derived from an EMBL/GenBank/DDBJ whole genome shotgun (WGS) entry which is preliminary data.</text>
</comment>
<proteinExistence type="predicted"/>
<evidence type="ECO:0000313" key="2">
    <source>
        <dbReference type="EMBL" id="MBA9075815.1"/>
    </source>
</evidence>